<dbReference type="EMBL" id="AGNL01001317">
    <property type="protein sequence ID" value="EJK77108.1"/>
    <property type="molecule type" value="Genomic_DNA"/>
</dbReference>
<dbReference type="AlphaFoldDB" id="K0TEI3"/>
<organism evidence="1 2">
    <name type="scientific">Thalassiosira oceanica</name>
    <name type="common">Marine diatom</name>
    <dbReference type="NCBI Taxonomy" id="159749"/>
    <lineage>
        <taxon>Eukaryota</taxon>
        <taxon>Sar</taxon>
        <taxon>Stramenopiles</taxon>
        <taxon>Ochrophyta</taxon>
        <taxon>Bacillariophyta</taxon>
        <taxon>Coscinodiscophyceae</taxon>
        <taxon>Thalassiosirophycidae</taxon>
        <taxon>Thalassiosirales</taxon>
        <taxon>Thalassiosiraceae</taxon>
        <taxon>Thalassiosira</taxon>
    </lineage>
</organism>
<accession>K0TEI3</accession>
<protein>
    <submittedName>
        <fullName evidence="1">Uncharacterized protein</fullName>
    </submittedName>
</protein>
<proteinExistence type="predicted"/>
<sequence>GGLPRSLVASREGTPVQRVLAASDEVKSITCDGREKEEGRTPGLRFAFGAPSARSPAVQGVPRARAHIRTNTIATDDDEECPLMPEINPNFDPSATSLSDVSISDVIAGIDRLYPPSELESRNAKSRTDGYWKYVEKGESPPQEFTYGEFDVEFFSLLLDRAWELYQVDSDEMSDSLPWQNKTFIDIGSGAGRLVLSAAALHPNWKLCRGLEILEGIHNTSTKMLDICQVADLEQSQSQSGVQGSIPHVLRGNRSEAYLPLAPIEFVCGSFTNPYEYIGDVDVAFVFSSCMKPELIKQLSNAIGRQFKPGSIVITTEFPLHLRGSVEQVADDRSMPHGEFELQLLEKINGWCWLLGGESTAYIHRVKTSLHEQYGGPRQKPKLSVEEEAFQIVQKIENGTLTDTDEFIRQVKNDMFYHGVDATLRKADKEQHIDKLMDYWGIDNI</sequence>
<dbReference type="OMA" id="FSSCMKP"/>
<gene>
    <name evidence="1" type="ORF">THAOC_01082</name>
</gene>
<comment type="caution">
    <text evidence="1">The sequence shown here is derived from an EMBL/GenBank/DDBJ whole genome shotgun (WGS) entry which is preliminary data.</text>
</comment>
<dbReference type="OrthoDB" id="443402at2759"/>
<dbReference type="GO" id="GO:0051726">
    <property type="term" value="P:regulation of cell cycle"/>
    <property type="evidence" value="ECO:0007669"/>
    <property type="project" value="InterPro"/>
</dbReference>
<keyword evidence="2" id="KW-1185">Reference proteome</keyword>
<name>K0TEI3_THAOC</name>
<evidence type="ECO:0000313" key="2">
    <source>
        <dbReference type="Proteomes" id="UP000266841"/>
    </source>
</evidence>
<dbReference type="InterPro" id="IPR030445">
    <property type="entry name" value="H3-K79_meTrfase"/>
</dbReference>
<dbReference type="SUPFAM" id="SSF53335">
    <property type="entry name" value="S-adenosyl-L-methionine-dependent methyltransferases"/>
    <property type="match status" value="1"/>
</dbReference>
<dbReference type="PANTHER" id="PTHR21451">
    <property type="entry name" value="HISTONE H3 METHYLTRANSFERASE"/>
    <property type="match status" value="1"/>
</dbReference>
<dbReference type="GO" id="GO:0031151">
    <property type="term" value="F:histone H3K79 methyltransferase activity"/>
    <property type="evidence" value="ECO:0007669"/>
    <property type="project" value="InterPro"/>
</dbReference>
<reference evidence="1 2" key="1">
    <citation type="journal article" date="2012" name="Genome Biol.">
        <title>Genome and low-iron response of an oceanic diatom adapted to chronic iron limitation.</title>
        <authorList>
            <person name="Lommer M."/>
            <person name="Specht M."/>
            <person name="Roy A.S."/>
            <person name="Kraemer L."/>
            <person name="Andreson R."/>
            <person name="Gutowska M.A."/>
            <person name="Wolf J."/>
            <person name="Bergner S.V."/>
            <person name="Schilhabel M.B."/>
            <person name="Klostermeier U.C."/>
            <person name="Beiko R.G."/>
            <person name="Rosenstiel P."/>
            <person name="Hippler M."/>
            <person name="Laroche J."/>
        </authorList>
    </citation>
    <scope>NUCLEOTIDE SEQUENCE [LARGE SCALE GENOMIC DNA]</scope>
    <source>
        <strain evidence="1 2">CCMP1005</strain>
    </source>
</reference>
<dbReference type="InterPro" id="IPR029063">
    <property type="entry name" value="SAM-dependent_MTases_sf"/>
</dbReference>
<dbReference type="eggNOG" id="ENOG502SBC3">
    <property type="taxonomic scope" value="Eukaryota"/>
</dbReference>
<feature type="non-terminal residue" evidence="1">
    <location>
        <position position="1"/>
    </location>
</feature>
<dbReference type="Proteomes" id="UP000266841">
    <property type="component" value="Unassembled WGS sequence"/>
</dbReference>
<dbReference type="PANTHER" id="PTHR21451:SF19">
    <property type="entry name" value="ACTIVATED IN BLOCKED UNFOLDED PROTEIN RESPONSE"/>
    <property type="match status" value="1"/>
</dbReference>
<evidence type="ECO:0000313" key="1">
    <source>
        <dbReference type="EMBL" id="EJK77108.1"/>
    </source>
</evidence>
<dbReference type="Gene3D" id="3.40.50.150">
    <property type="entry name" value="Vaccinia Virus protein VP39"/>
    <property type="match status" value="1"/>
</dbReference>